<comment type="caution">
    <text evidence="6">The sequence shown here is derived from an EMBL/GenBank/DDBJ whole genome shotgun (WGS) entry which is preliminary data.</text>
</comment>
<dbReference type="GO" id="GO:0003735">
    <property type="term" value="F:structural constituent of ribosome"/>
    <property type="evidence" value="ECO:0007669"/>
    <property type="project" value="InterPro"/>
</dbReference>
<gene>
    <name evidence="5 6" type="primary">rpmC</name>
    <name evidence="5" type="synonym">rpl29</name>
    <name evidence="6" type="ORF">RIF25_01475</name>
</gene>
<keyword evidence="3 5" id="KW-0687">Ribonucleoprotein</keyword>
<dbReference type="GO" id="GO:0006412">
    <property type="term" value="P:translation"/>
    <property type="evidence" value="ECO:0007669"/>
    <property type="project" value="UniProtKB-UniRule"/>
</dbReference>
<evidence type="ECO:0000256" key="3">
    <source>
        <dbReference type="ARBA" id="ARBA00023274"/>
    </source>
</evidence>
<keyword evidence="2 5" id="KW-0689">Ribosomal protein</keyword>
<evidence type="ECO:0000313" key="7">
    <source>
        <dbReference type="Proteomes" id="UP001268256"/>
    </source>
</evidence>
<dbReference type="InterPro" id="IPR001854">
    <property type="entry name" value="Ribosomal_uL29"/>
</dbReference>
<evidence type="ECO:0000256" key="5">
    <source>
        <dbReference type="HAMAP-Rule" id="MF_00374"/>
    </source>
</evidence>
<dbReference type="Gene3D" id="1.10.287.310">
    <property type="match status" value="1"/>
</dbReference>
<evidence type="ECO:0000256" key="2">
    <source>
        <dbReference type="ARBA" id="ARBA00022980"/>
    </source>
</evidence>
<dbReference type="InterPro" id="IPR036049">
    <property type="entry name" value="Ribosomal_uL29_sf"/>
</dbReference>
<dbReference type="PANTHER" id="PTHR10916:SF0">
    <property type="entry name" value="LARGE RIBOSOMAL SUBUNIT PROTEIN UL29C"/>
    <property type="match status" value="1"/>
</dbReference>
<accession>A0AAE4JVV7</accession>
<organism evidence="6 7">
    <name type="scientific">Pseudocalidococcus azoricus BACA0444</name>
    <dbReference type="NCBI Taxonomy" id="2918990"/>
    <lineage>
        <taxon>Bacteria</taxon>
        <taxon>Bacillati</taxon>
        <taxon>Cyanobacteriota</taxon>
        <taxon>Cyanophyceae</taxon>
        <taxon>Acaryochloridales</taxon>
        <taxon>Thermosynechococcaceae</taxon>
        <taxon>Pseudocalidococcus</taxon>
        <taxon>Pseudocalidococcus azoricus</taxon>
    </lineage>
</organism>
<dbReference type="NCBIfam" id="TIGR00012">
    <property type="entry name" value="L29"/>
    <property type="match status" value="1"/>
</dbReference>
<dbReference type="InterPro" id="IPR050063">
    <property type="entry name" value="Ribosomal_protein_uL29"/>
</dbReference>
<evidence type="ECO:0000313" key="6">
    <source>
        <dbReference type="EMBL" id="MDS3859468.1"/>
    </source>
</evidence>
<evidence type="ECO:0000256" key="1">
    <source>
        <dbReference type="ARBA" id="ARBA00009254"/>
    </source>
</evidence>
<dbReference type="Proteomes" id="UP001268256">
    <property type="component" value="Unassembled WGS sequence"/>
</dbReference>
<reference evidence="7" key="1">
    <citation type="submission" date="2023-07" db="EMBL/GenBank/DDBJ databases">
        <authorList>
            <person name="Luz R."/>
            <person name="Cordeiro R."/>
            <person name="Fonseca A."/>
            <person name="Goncalves V."/>
        </authorList>
    </citation>
    <scope>NUCLEOTIDE SEQUENCE [LARGE SCALE GENOMIC DNA]</scope>
    <source>
        <strain evidence="7">BACA0444</strain>
    </source>
</reference>
<dbReference type="HAMAP" id="MF_00374">
    <property type="entry name" value="Ribosomal_uL29"/>
    <property type="match status" value="1"/>
</dbReference>
<dbReference type="Pfam" id="PF00831">
    <property type="entry name" value="Ribosomal_L29"/>
    <property type="match status" value="1"/>
</dbReference>
<dbReference type="PANTHER" id="PTHR10916">
    <property type="entry name" value="60S RIBOSOMAL PROTEIN L35/50S RIBOSOMAL PROTEIN L29"/>
    <property type="match status" value="1"/>
</dbReference>
<dbReference type="SUPFAM" id="SSF46561">
    <property type="entry name" value="Ribosomal protein L29 (L29p)"/>
    <property type="match status" value="1"/>
</dbReference>
<name>A0AAE4JVV7_9CYAN</name>
<comment type="similarity">
    <text evidence="1 5">Belongs to the universal ribosomal protein uL29 family.</text>
</comment>
<dbReference type="EMBL" id="JAVMIP010000001">
    <property type="protein sequence ID" value="MDS3859468.1"/>
    <property type="molecule type" value="Genomic_DNA"/>
</dbReference>
<sequence>MALTKMSEFVDLSDQSLDEKIAEIKKQLFDLRFAQATRREVKPHQYKHLRHTLAQLMTLERQRQLGITHSSTGEG</sequence>
<dbReference type="GO" id="GO:0022625">
    <property type="term" value="C:cytosolic large ribosomal subunit"/>
    <property type="evidence" value="ECO:0007669"/>
    <property type="project" value="TreeGrafter"/>
</dbReference>
<protein>
    <recommendedName>
        <fullName evidence="4 5">Large ribosomal subunit protein uL29</fullName>
    </recommendedName>
</protein>
<dbReference type="AlphaFoldDB" id="A0AAE4JVV7"/>
<dbReference type="RefSeq" id="WP_015125771.1">
    <property type="nucleotide sequence ID" value="NZ_JAVMIP010000001.1"/>
</dbReference>
<keyword evidence="7" id="KW-1185">Reference proteome</keyword>
<evidence type="ECO:0000256" key="4">
    <source>
        <dbReference type="ARBA" id="ARBA00035204"/>
    </source>
</evidence>
<dbReference type="CDD" id="cd00427">
    <property type="entry name" value="Ribosomal_L29_HIP"/>
    <property type="match status" value="1"/>
</dbReference>
<proteinExistence type="inferred from homology"/>